<evidence type="ECO:0000259" key="7">
    <source>
        <dbReference type="Pfam" id="PF00326"/>
    </source>
</evidence>
<dbReference type="SUPFAM" id="SSF82171">
    <property type="entry name" value="DPP6 N-terminal domain-like"/>
    <property type="match status" value="1"/>
</dbReference>
<dbReference type="Proteomes" id="UP000779809">
    <property type="component" value="Unassembled WGS sequence"/>
</dbReference>
<evidence type="ECO:0000313" key="10">
    <source>
        <dbReference type="Proteomes" id="UP000779809"/>
    </source>
</evidence>
<dbReference type="Gene3D" id="3.40.50.1820">
    <property type="entry name" value="alpha/beta hydrolase"/>
    <property type="match status" value="1"/>
</dbReference>
<dbReference type="Pfam" id="PF00326">
    <property type="entry name" value="Peptidase_S9"/>
    <property type="match status" value="1"/>
</dbReference>
<feature type="signal peptide" evidence="6">
    <location>
        <begin position="1"/>
        <end position="16"/>
    </location>
</feature>
<gene>
    <name evidence="9" type="ORF">HYX28_10620</name>
</gene>
<keyword evidence="2" id="KW-0645">Protease</keyword>
<dbReference type="PANTHER" id="PTHR42776:SF13">
    <property type="entry name" value="DIPEPTIDYL-PEPTIDASE 5"/>
    <property type="match status" value="1"/>
</dbReference>
<comment type="similarity">
    <text evidence="1">Belongs to the peptidase S9C family.</text>
</comment>
<dbReference type="Gene3D" id="2.120.10.30">
    <property type="entry name" value="TolB, C-terminal domain"/>
    <property type="match status" value="3"/>
</dbReference>
<dbReference type="Pfam" id="PF00930">
    <property type="entry name" value="DPPIV_N"/>
    <property type="match status" value="1"/>
</dbReference>
<evidence type="ECO:0000259" key="8">
    <source>
        <dbReference type="Pfam" id="PF00930"/>
    </source>
</evidence>
<proteinExistence type="inferred from homology"/>
<protein>
    <submittedName>
        <fullName evidence="9">S9 family peptidase</fullName>
    </submittedName>
</protein>
<dbReference type="InterPro" id="IPR002469">
    <property type="entry name" value="Peptidase_S9B_N"/>
</dbReference>
<reference evidence="9" key="1">
    <citation type="submission" date="2020-07" db="EMBL/GenBank/DDBJ databases">
        <title>Huge and variable diversity of episymbiotic CPR bacteria and DPANN archaea in groundwater ecosystems.</title>
        <authorList>
            <person name="He C.Y."/>
            <person name="Keren R."/>
            <person name="Whittaker M."/>
            <person name="Farag I.F."/>
            <person name="Doudna J."/>
            <person name="Cate J.H.D."/>
            <person name="Banfield J.F."/>
        </authorList>
    </citation>
    <scope>NUCLEOTIDE SEQUENCE</scope>
    <source>
        <strain evidence="9">NC_groundwater_580_Pr5_B-0.1um_64_19</strain>
    </source>
</reference>
<feature type="domain" description="Peptidase S9 prolyl oligopeptidase catalytic" evidence="7">
    <location>
        <begin position="490"/>
        <end position="702"/>
    </location>
</feature>
<evidence type="ECO:0000256" key="2">
    <source>
        <dbReference type="ARBA" id="ARBA00022670"/>
    </source>
</evidence>
<accession>A0A932A9U2</accession>
<evidence type="ECO:0000256" key="5">
    <source>
        <dbReference type="ARBA" id="ARBA00022825"/>
    </source>
</evidence>
<evidence type="ECO:0000256" key="6">
    <source>
        <dbReference type="SAM" id="SignalP"/>
    </source>
</evidence>
<keyword evidence="3 6" id="KW-0732">Signal</keyword>
<dbReference type="FunFam" id="3.40.50.1820:FF:000028">
    <property type="entry name" value="S9 family peptidase"/>
    <property type="match status" value="1"/>
</dbReference>
<dbReference type="InterPro" id="IPR011042">
    <property type="entry name" value="6-blade_b-propeller_TolB-like"/>
</dbReference>
<evidence type="ECO:0000256" key="3">
    <source>
        <dbReference type="ARBA" id="ARBA00022729"/>
    </source>
</evidence>
<dbReference type="InterPro" id="IPR001375">
    <property type="entry name" value="Peptidase_S9_cat"/>
</dbReference>
<dbReference type="AlphaFoldDB" id="A0A932A9U2"/>
<sequence length="703" mass="78553">MRRLIVCLLLASTCFAQTQKRPFTFTDMMALKRVGEPVPSPDGRWVAFSAVEVDLAANKKTSHIWIVPIAGGESKKITNDAAGEDRPRWSPDGKKLAFLWAKDGGTQVWVQDFDSAAGALTGEPKKVTSISTEADGESWSPDGKWILFTSGVYPECKDDACNKEKDEARTKSKVKAAVFTELFYRHWNAYRGPKRSHLFVVSSEGGTARDLTPGKYDVPPFSLGGQDDYAWSPDSKEVCYSSNHDAVEATSTNPDLFTVEVQSGKTKQLTTNKGSDSTPLYSPDGKYIAYRAQFRGGYESDRFRLMLYDRASGKSTNLTEKFDRWVGTYTWRPDSKFVYFSAQDKGESPIYMLGTGSGPVVDVVTGHNDDLAVTANGKTLLFTQMSATSPTEVYEIATRGLGGNLDCLGPKVPKDTCIQHPDQGKQLTHMNDAVLSQVAMQPLEPFWFTGSMGKKVEGFIVKPPDFGASKKYPVKFLIHGGPQGAWGDSWSYRWNAELFAASGYVVVMINPRGSTGYGQAFIDDINGDWGGKAYQDLMLGLDYVQAKYPYIDKTRTCAMGASFGGYMVNWIMGHTGRFQCIVSHDGIFNTESAYGDTEELWFPEWEFKGTPWTNRALYQRESPHMYATQIGRFKTPTLVVHGQLDYRLDVSQGFDLFTTLQRLKVPSKMLYFPDEGHWVLKPQNSQLWYETVNGWVDEHLKKK</sequence>
<dbReference type="Pfam" id="PF07676">
    <property type="entry name" value="PD40"/>
    <property type="match status" value="3"/>
</dbReference>
<dbReference type="InterPro" id="IPR011659">
    <property type="entry name" value="WD40"/>
</dbReference>
<feature type="chain" id="PRO_5037312845" evidence="6">
    <location>
        <begin position="17"/>
        <end position="703"/>
    </location>
</feature>
<keyword evidence="4" id="KW-0378">Hydrolase</keyword>
<evidence type="ECO:0000313" key="9">
    <source>
        <dbReference type="EMBL" id="MBI2679221.1"/>
    </source>
</evidence>
<dbReference type="GO" id="GO:0006508">
    <property type="term" value="P:proteolysis"/>
    <property type="evidence" value="ECO:0007669"/>
    <property type="project" value="UniProtKB-KW"/>
</dbReference>
<dbReference type="InterPro" id="IPR029058">
    <property type="entry name" value="AB_hydrolase_fold"/>
</dbReference>
<organism evidence="9 10">
    <name type="scientific">Candidatus Korobacter versatilis</name>
    <dbReference type="NCBI Taxonomy" id="658062"/>
    <lineage>
        <taxon>Bacteria</taxon>
        <taxon>Pseudomonadati</taxon>
        <taxon>Acidobacteriota</taxon>
        <taxon>Terriglobia</taxon>
        <taxon>Terriglobales</taxon>
        <taxon>Candidatus Korobacteraceae</taxon>
        <taxon>Candidatus Korobacter</taxon>
    </lineage>
</organism>
<feature type="domain" description="Dipeptidylpeptidase IV N-terminal" evidence="8">
    <location>
        <begin position="196"/>
        <end position="289"/>
    </location>
</feature>
<evidence type="ECO:0000256" key="1">
    <source>
        <dbReference type="ARBA" id="ARBA00010040"/>
    </source>
</evidence>
<keyword evidence="5" id="KW-0720">Serine protease</keyword>
<dbReference type="GO" id="GO:0004252">
    <property type="term" value="F:serine-type endopeptidase activity"/>
    <property type="evidence" value="ECO:0007669"/>
    <property type="project" value="TreeGrafter"/>
</dbReference>
<evidence type="ECO:0000256" key="4">
    <source>
        <dbReference type="ARBA" id="ARBA00022801"/>
    </source>
</evidence>
<comment type="caution">
    <text evidence="9">The sequence shown here is derived from an EMBL/GenBank/DDBJ whole genome shotgun (WGS) entry which is preliminary data.</text>
</comment>
<dbReference type="PANTHER" id="PTHR42776">
    <property type="entry name" value="SERINE PEPTIDASE S9 FAMILY MEMBER"/>
    <property type="match status" value="1"/>
</dbReference>
<name>A0A932A9U2_9BACT</name>
<dbReference type="SUPFAM" id="SSF53474">
    <property type="entry name" value="alpha/beta-Hydrolases"/>
    <property type="match status" value="1"/>
</dbReference>
<dbReference type="EMBL" id="JACPNR010000013">
    <property type="protein sequence ID" value="MBI2679221.1"/>
    <property type="molecule type" value="Genomic_DNA"/>
</dbReference>